<evidence type="ECO:0000256" key="7">
    <source>
        <dbReference type="ARBA" id="ARBA00022475"/>
    </source>
</evidence>
<dbReference type="PANTHER" id="PTHR38689:SF1">
    <property type="entry name" value="SUCCINATE DEHYDROGENASE HYDROPHOBIC MEMBRANE ANCHOR SUBUNIT"/>
    <property type="match status" value="1"/>
</dbReference>
<evidence type="ECO:0000256" key="2">
    <source>
        <dbReference type="ARBA" id="ARBA00004050"/>
    </source>
</evidence>
<evidence type="ECO:0000256" key="12">
    <source>
        <dbReference type="ARBA" id="ARBA00022723"/>
    </source>
</evidence>
<evidence type="ECO:0000256" key="1">
    <source>
        <dbReference type="ARBA" id="ARBA00001971"/>
    </source>
</evidence>
<reference evidence="19 20" key="1">
    <citation type="submission" date="2024-09" db="EMBL/GenBank/DDBJ databases">
        <authorList>
            <person name="Sun Q."/>
            <person name="Mori K."/>
        </authorList>
    </citation>
    <scope>NUCLEOTIDE SEQUENCE [LARGE SCALE GENOMIC DNA]</scope>
    <source>
        <strain evidence="19 20">ATCC 51285</strain>
    </source>
</reference>
<evidence type="ECO:0000256" key="9">
    <source>
        <dbReference type="ARBA" id="ARBA00022532"/>
    </source>
</evidence>
<evidence type="ECO:0000256" key="3">
    <source>
        <dbReference type="ARBA" id="ARBA00004429"/>
    </source>
</evidence>
<protein>
    <recommendedName>
        <fullName evidence="5 17">Succinate dehydrogenase hydrophobic membrane anchor subunit</fullName>
    </recommendedName>
</protein>
<keyword evidence="7 17" id="KW-1003">Cell membrane</keyword>
<evidence type="ECO:0000256" key="4">
    <source>
        <dbReference type="ARBA" id="ARBA00005163"/>
    </source>
</evidence>
<dbReference type="SUPFAM" id="SSF81343">
    <property type="entry name" value="Fumarate reductase respiratory complex transmembrane subunits"/>
    <property type="match status" value="1"/>
</dbReference>
<evidence type="ECO:0000256" key="15">
    <source>
        <dbReference type="ARBA" id="ARBA00023004"/>
    </source>
</evidence>
<dbReference type="RefSeq" id="WP_027313359.1">
    <property type="nucleotide sequence ID" value="NZ_JAUESS010000002.1"/>
</dbReference>
<keyword evidence="20" id="KW-1185">Reference proteome</keyword>
<evidence type="ECO:0000256" key="17">
    <source>
        <dbReference type="PIRNR" id="PIRNR000169"/>
    </source>
</evidence>
<keyword evidence="13 17" id="KW-0249">Electron transport</keyword>
<accession>A0ABV5Z6Y0</accession>
<evidence type="ECO:0000313" key="20">
    <source>
        <dbReference type="Proteomes" id="UP001589628"/>
    </source>
</evidence>
<keyword evidence="12" id="KW-0479">Metal-binding</keyword>
<evidence type="ECO:0000256" key="14">
    <source>
        <dbReference type="ARBA" id="ARBA00022989"/>
    </source>
</evidence>
<dbReference type="NCBIfam" id="TIGR02968">
    <property type="entry name" value="succ_dehyd_anc"/>
    <property type="match status" value="1"/>
</dbReference>
<dbReference type="CDD" id="cd03494">
    <property type="entry name" value="SQR_TypeC_SdhD"/>
    <property type="match status" value="1"/>
</dbReference>
<comment type="pathway">
    <text evidence="4 17">Carbohydrate metabolism; tricarboxylic acid cycle.</text>
</comment>
<dbReference type="Pfam" id="PF01127">
    <property type="entry name" value="Sdh_cyt"/>
    <property type="match status" value="1"/>
</dbReference>
<dbReference type="InterPro" id="IPR034804">
    <property type="entry name" value="SQR/QFR_C/D"/>
</dbReference>
<proteinExistence type="predicted"/>
<dbReference type="InterPro" id="IPR014312">
    <property type="entry name" value="Succ_DH_anchor"/>
</dbReference>
<dbReference type="Proteomes" id="UP001589628">
    <property type="component" value="Unassembled WGS sequence"/>
</dbReference>
<evidence type="ECO:0000256" key="11">
    <source>
        <dbReference type="ARBA" id="ARBA00022692"/>
    </source>
</evidence>
<keyword evidence="14 18" id="KW-1133">Transmembrane helix</keyword>
<keyword evidence="16 17" id="KW-0472">Membrane</keyword>
<organism evidence="19 20">
    <name type="scientific">Balneatrix alpica</name>
    <dbReference type="NCBI Taxonomy" id="75684"/>
    <lineage>
        <taxon>Bacteria</taxon>
        <taxon>Pseudomonadati</taxon>
        <taxon>Pseudomonadota</taxon>
        <taxon>Gammaproteobacteria</taxon>
        <taxon>Oceanospirillales</taxon>
        <taxon>Balneatrichaceae</taxon>
        <taxon>Balneatrix</taxon>
    </lineage>
</organism>
<evidence type="ECO:0000313" key="19">
    <source>
        <dbReference type="EMBL" id="MFB9885017.1"/>
    </source>
</evidence>
<dbReference type="Gene3D" id="1.20.1300.10">
    <property type="entry name" value="Fumarate reductase/succinate dehydrogenase, transmembrane subunit"/>
    <property type="match status" value="1"/>
</dbReference>
<comment type="subcellular location">
    <subcellularLocation>
        <location evidence="3 17">Cell inner membrane</location>
        <topology evidence="3 17">Multi-pass membrane protein</topology>
    </subcellularLocation>
</comment>
<name>A0ABV5Z6Y0_9GAMM</name>
<evidence type="ECO:0000256" key="13">
    <source>
        <dbReference type="ARBA" id="ARBA00022982"/>
    </source>
</evidence>
<sequence length="115" mass="13245">MVTTITSFGRSGLYDWMMQRITAVVLLSYTLFIVGYLMLNPELTFAQWQAFFAQTWVRIYSLLALLSIGAHAWIGMWQVSTDYIKPTGIRFLFQAVCGTLMFVYVVWGIQVLWGL</sequence>
<keyword evidence="8 17" id="KW-0997">Cell inner membrane</keyword>
<dbReference type="PIRSF" id="PIRSF000169">
    <property type="entry name" value="SDH_D"/>
    <property type="match status" value="1"/>
</dbReference>
<gene>
    <name evidence="19" type="primary">sdhD</name>
    <name evidence="19" type="ORF">ACFFLH_01150</name>
</gene>
<keyword evidence="10" id="KW-0349">Heme</keyword>
<comment type="caution">
    <text evidence="19">The sequence shown here is derived from an EMBL/GenBank/DDBJ whole genome shotgun (WGS) entry which is preliminary data.</text>
</comment>
<dbReference type="InterPro" id="IPR000701">
    <property type="entry name" value="SuccDH_FuR_B_TM-su"/>
</dbReference>
<evidence type="ECO:0000256" key="10">
    <source>
        <dbReference type="ARBA" id="ARBA00022617"/>
    </source>
</evidence>
<comment type="function">
    <text evidence="2 17">Membrane-anchoring subunit of succinate dehydrogenase (SDH).</text>
</comment>
<keyword evidence="9 17" id="KW-0816">Tricarboxylic acid cycle</keyword>
<comment type="cofactor">
    <cofactor evidence="1">
        <name>heme</name>
        <dbReference type="ChEBI" id="CHEBI:30413"/>
    </cofactor>
</comment>
<feature type="transmembrane region" description="Helical" evidence="18">
    <location>
        <begin position="91"/>
        <end position="113"/>
    </location>
</feature>
<evidence type="ECO:0000256" key="18">
    <source>
        <dbReference type="SAM" id="Phobius"/>
    </source>
</evidence>
<dbReference type="EMBL" id="JBHLZN010000001">
    <property type="protein sequence ID" value="MFB9885017.1"/>
    <property type="molecule type" value="Genomic_DNA"/>
</dbReference>
<evidence type="ECO:0000256" key="6">
    <source>
        <dbReference type="ARBA" id="ARBA00022448"/>
    </source>
</evidence>
<dbReference type="PANTHER" id="PTHR38689">
    <property type="entry name" value="SUCCINATE DEHYDROGENASE HYDROPHOBIC MEMBRANE ANCHOR SUBUNIT"/>
    <property type="match status" value="1"/>
</dbReference>
<evidence type="ECO:0000256" key="16">
    <source>
        <dbReference type="ARBA" id="ARBA00023136"/>
    </source>
</evidence>
<evidence type="ECO:0000256" key="8">
    <source>
        <dbReference type="ARBA" id="ARBA00022519"/>
    </source>
</evidence>
<evidence type="ECO:0000256" key="5">
    <source>
        <dbReference type="ARBA" id="ARBA00019425"/>
    </source>
</evidence>
<feature type="transmembrane region" description="Helical" evidence="18">
    <location>
        <begin position="21"/>
        <end position="39"/>
    </location>
</feature>
<keyword evidence="11 18" id="KW-0812">Transmembrane</keyword>
<feature type="transmembrane region" description="Helical" evidence="18">
    <location>
        <begin position="59"/>
        <end position="79"/>
    </location>
</feature>
<keyword evidence="6 17" id="KW-0813">Transport</keyword>
<keyword evidence="15" id="KW-0408">Iron</keyword>